<dbReference type="Proteomes" id="UP000310263">
    <property type="component" value="Unassembled WGS sequence"/>
</dbReference>
<dbReference type="GO" id="GO:0030313">
    <property type="term" value="C:cell envelope"/>
    <property type="evidence" value="ECO:0007669"/>
    <property type="project" value="UniProtKB-SubCell"/>
</dbReference>
<evidence type="ECO:0000256" key="3">
    <source>
        <dbReference type="SAM" id="Phobius"/>
    </source>
</evidence>
<dbReference type="GO" id="GO:0005975">
    <property type="term" value="P:carbohydrate metabolic process"/>
    <property type="evidence" value="ECO:0007669"/>
    <property type="project" value="UniProtKB-ARBA"/>
</dbReference>
<protein>
    <recommendedName>
        <fullName evidence="7">Fibronectin type-III domain-containing protein</fullName>
    </recommendedName>
</protein>
<accession>A0A4S2F2L0</accession>
<dbReference type="Pfam" id="PF09479">
    <property type="entry name" value="Flg_new"/>
    <property type="match status" value="4"/>
</dbReference>
<feature type="compositionally biased region" description="Polar residues" evidence="2">
    <location>
        <begin position="533"/>
        <end position="549"/>
    </location>
</feature>
<keyword evidence="3" id="KW-1133">Transmembrane helix</keyword>
<feature type="compositionally biased region" description="Low complexity" evidence="2">
    <location>
        <begin position="562"/>
        <end position="576"/>
    </location>
</feature>
<name>A0A4S2F2L0_9ACTN</name>
<dbReference type="EMBL" id="SRYE01000001">
    <property type="protein sequence ID" value="TGY63188.1"/>
    <property type="molecule type" value="Genomic_DNA"/>
</dbReference>
<keyword evidence="6" id="KW-1185">Reference proteome</keyword>
<feature type="signal peptide" evidence="4">
    <location>
        <begin position="1"/>
        <end position="32"/>
    </location>
</feature>
<dbReference type="InterPro" id="IPR013783">
    <property type="entry name" value="Ig-like_fold"/>
</dbReference>
<dbReference type="Gene3D" id="2.60.40.4270">
    <property type="entry name" value="Listeria-Bacteroides repeat domain"/>
    <property type="match status" value="4"/>
</dbReference>
<keyword evidence="3" id="KW-0812">Transmembrane</keyword>
<evidence type="ECO:0000256" key="1">
    <source>
        <dbReference type="ARBA" id="ARBA00004196"/>
    </source>
</evidence>
<dbReference type="NCBIfam" id="TIGR02543">
    <property type="entry name" value="List_Bact_rpt"/>
    <property type="match status" value="1"/>
</dbReference>
<dbReference type="InterPro" id="IPR042229">
    <property type="entry name" value="Listeria/Bacterioides_rpt_sf"/>
</dbReference>
<comment type="caution">
    <text evidence="5">The sequence shown here is derived from an EMBL/GenBank/DDBJ whole genome shotgun (WGS) entry which is preliminary data.</text>
</comment>
<gene>
    <name evidence="5" type="ORF">E5334_01410</name>
</gene>
<feature type="chain" id="PRO_5020609259" description="Fibronectin type-III domain-containing protein" evidence="4">
    <location>
        <begin position="33"/>
        <end position="619"/>
    </location>
</feature>
<reference evidence="5 6" key="1">
    <citation type="submission" date="2019-04" db="EMBL/GenBank/DDBJ databases">
        <title>Microbes associate with the intestines of laboratory mice.</title>
        <authorList>
            <person name="Navarre W."/>
            <person name="Wong E."/>
            <person name="Huang K."/>
            <person name="Tropini C."/>
            <person name="Ng K."/>
            <person name="Yu B."/>
        </authorList>
    </citation>
    <scope>NUCLEOTIDE SEQUENCE [LARGE SCALE GENOMIC DNA]</scope>
    <source>
        <strain evidence="5 6">NM07_P-09</strain>
    </source>
</reference>
<evidence type="ECO:0000256" key="4">
    <source>
        <dbReference type="SAM" id="SignalP"/>
    </source>
</evidence>
<feature type="transmembrane region" description="Helical" evidence="3">
    <location>
        <begin position="593"/>
        <end position="614"/>
    </location>
</feature>
<sequence>MNKTSHHWKTAALLASCLMAVSLCGTATVALAEDPSDPVEAAQDSRTISNLRWAVTGSNTATVSWDAVTGARDYVLWVMKDGVHTQTYSLQTNSYSLTIAEPGTYGFAVGVAQTAGGSSSSLINARDTVVTVSLDPNNGQAPTPVGMLVEAGQKLKHAPATPSWGSHSFKGWTTSPVDGALAPTYDFSGWGAQVTAPITLTAQWQLAAPASVGWSADHARIAWDGVEGANGYQVTVTSASGETLLDDRMAADARSTACPALRQPGSYTAAVKALGGRGVANSADTRSVSLHTVTFDVAGGSGAPAMELVEAGGLASRPADPVRAGYRFDGWYAKGSSAPYDFASPVGAPVELVARWSVLPCKVQLNLNGGTLEGDDVTSYVPGTAQPLPGATHVGCTFGGWYDNAQLTGQPMSEIPATATGDQAFWAKWSPNTYLVYLDPEGGKILDRRLTHYTYGTGLILPQMVVRPGYTFEGWYTSSGGGDAVEEIPETATGNLVYYAHWKAVEEPSQPDEPQAPDQHPDEPQAPGETQGPEGSQTPGAPQPSQNGAAGSEGVSRQPGQASGASKAAGAKVSPKGRAERGLPATGDEGFSAAYGLGALAVLGVAAAVATVAMRRAQH</sequence>
<evidence type="ECO:0000256" key="2">
    <source>
        <dbReference type="SAM" id="MobiDB-lite"/>
    </source>
</evidence>
<evidence type="ECO:0008006" key="7">
    <source>
        <dbReference type="Google" id="ProtNLM"/>
    </source>
</evidence>
<dbReference type="Gene3D" id="2.60.40.10">
    <property type="entry name" value="Immunoglobulins"/>
    <property type="match status" value="1"/>
</dbReference>
<dbReference type="OrthoDB" id="3197466at2"/>
<dbReference type="RefSeq" id="WP_136011814.1">
    <property type="nucleotide sequence ID" value="NZ_SRYE01000001.1"/>
</dbReference>
<dbReference type="InterPro" id="IPR013378">
    <property type="entry name" value="InlB-like_B-rpt"/>
</dbReference>
<comment type="subcellular location">
    <subcellularLocation>
        <location evidence="1">Cell envelope</location>
    </subcellularLocation>
</comment>
<proteinExistence type="predicted"/>
<keyword evidence="3" id="KW-0472">Membrane</keyword>
<evidence type="ECO:0000313" key="6">
    <source>
        <dbReference type="Proteomes" id="UP000310263"/>
    </source>
</evidence>
<keyword evidence="4" id="KW-0732">Signal</keyword>
<organism evidence="5 6">
    <name type="scientific">Muricaecibacterium torontonense</name>
    <dbReference type="NCBI Taxonomy" id="3032871"/>
    <lineage>
        <taxon>Bacteria</taxon>
        <taxon>Bacillati</taxon>
        <taxon>Actinomycetota</taxon>
        <taxon>Coriobacteriia</taxon>
        <taxon>Coriobacteriales</taxon>
        <taxon>Atopobiaceae</taxon>
        <taxon>Muricaecibacterium</taxon>
    </lineage>
</organism>
<dbReference type="AlphaFoldDB" id="A0A4S2F2L0"/>
<evidence type="ECO:0000313" key="5">
    <source>
        <dbReference type="EMBL" id="TGY63188.1"/>
    </source>
</evidence>
<feature type="region of interest" description="Disordered" evidence="2">
    <location>
        <begin position="507"/>
        <end position="591"/>
    </location>
</feature>